<keyword evidence="1" id="KW-0732">Signal</keyword>
<dbReference type="InterPro" id="IPR021647">
    <property type="entry name" value="CusF_Ec"/>
</dbReference>
<dbReference type="RefSeq" id="WP_124543221.1">
    <property type="nucleotide sequence ID" value="NZ_QUSW01000009.1"/>
</dbReference>
<organism evidence="2 3">
    <name type="scientific">Piscinibacter terrae</name>
    <dbReference type="NCBI Taxonomy" id="2496871"/>
    <lineage>
        <taxon>Bacteria</taxon>
        <taxon>Pseudomonadati</taxon>
        <taxon>Pseudomonadota</taxon>
        <taxon>Betaproteobacteria</taxon>
        <taxon>Burkholderiales</taxon>
        <taxon>Sphaerotilaceae</taxon>
        <taxon>Piscinibacter</taxon>
    </lineage>
</organism>
<evidence type="ECO:0000256" key="1">
    <source>
        <dbReference type="SAM" id="SignalP"/>
    </source>
</evidence>
<dbReference type="OrthoDB" id="9180744at2"/>
<reference evidence="2 3" key="2">
    <citation type="submission" date="2018-12" db="EMBL/GenBank/DDBJ databases">
        <title>Rhizobacter gummiphilus sp. nov., a rubber-degrading bacterium isolated from the soil of a botanical garden in Japan.</title>
        <authorList>
            <person name="Shunsuke S.S."/>
        </authorList>
    </citation>
    <scope>NUCLEOTIDE SEQUENCE [LARGE SCALE GENOMIC DNA]</scope>
    <source>
        <strain evidence="2 3">S-16</strain>
    </source>
</reference>
<accession>A0A3N7JKH1</accession>
<dbReference type="Gene3D" id="2.40.50.320">
    <property type="entry name" value="Copper binding periplasmic protein CusF"/>
    <property type="match status" value="1"/>
</dbReference>
<comment type="caution">
    <text evidence="2">The sequence shown here is derived from an EMBL/GenBank/DDBJ whole genome shotgun (WGS) entry which is preliminary data.</text>
</comment>
<protein>
    <submittedName>
        <fullName evidence="2">RND transporter</fullName>
    </submittedName>
</protein>
<reference evidence="2 3" key="1">
    <citation type="submission" date="2018-08" db="EMBL/GenBank/DDBJ databases">
        <authorList>
            <person name="Khan S.A."/>
            <person name="Jeon C.O."/>
            <person name="Chun B.H."/>
            <person name="Jeong S.E."/>
        </authorList>
    </citation>
    <scope>NUCLEOTIDE SEQUENCE [LARGE SCALE GENOMIC DNA]</scope>
    <source>
        <strain evidence="2 3">S-16</strain>
    </source>
</reference>
<dbReference type="Pfam" id="PF11604">
    <property type="entry name" value="CusF_Ec"/>
    <property type="match status" value="1"/>
</dbReference>
<dbReference type="AlphaFoldDB" id="A0A3N7JKH1"/>
<keyword evidence="3" id="KW-1185">Reference proteome</keyword>
<dbReference type="InterPro" id="IPR042230">
    <property type="entry name" value="CusF_sf"/>
</dbReference>
<evidence type="ECO:0000313" key="3">
    <source>
        <dbReference type="Proteomes" id="UP000267464"/>
    </source>
</evidence>
<gene>
    <name evidence="2" type="ORF">DZC73_25545</name>
</gene>
<evidence type="ECO:0000313" key="2">
    <source>
        <dbReference type="EMBL" id="RQP21809.1"/>
    </source>
</evidence>
<feature type="chain" id="PRO_5018201969" evidence="1">
    <location>
        <begin position="25"/>
        <end position="123"/>
    </location>
</feature>
<sequence length="123" mass="12700">MKVFKHTIALVILSVAAGSTFAAADTAEAAATVPTPVAQASTTVAATNADEALTRGVIKKIDTEQSKITIAHEALDNLGMPAMTMVFRAADAKLLQGAQAGQAIAFRAERLNGALVVTRLQPL</sequence>
<feature type="signal peptide" evidence="1">
    <location>
        <begin position="1"/>
        <end position="24"/>
    </location>
</feature>
<dbReference type="EMBL" id="QUSW01000009">
    <property type="protein sequence ID" value="RQP21809.1"/>
    <property type="molecule type" value="Genomic_DNA"/>
</dbReference>
<dbReference type="Proteomes" id="UP000267464">
    <property type="component" value="Unassembled WGS sequence"/>
</dbReference>
<name>A0A3N7JKH1_9BURK</name>
<proteinExistence type="predicted"/>